<evidence type="ECO:0000313" key="3">
    <source>
        <dbReference type="Proteomes" id="UP000440224"/>
    </source>
</evidence>
<dbReference type="OrthoDB" id="3247852at2"/>
<protein>
    <submittedName>
        <fullName evidence="2">AAA family ATPase</fullName>
    </submittedName>
</protein>
<name>A0A6N7PW38_9BACT</name>
<dbReference type="AlphaFoldDB" id="A0A6N7PW38"/>
<sequence>MQDAPIDLRRLQHFIKQCDPNQPLEPGDPRYVDFDAGQPVRGSSGARCIDQIERTIVFNEPTSPVCLLFTGFPGSGKTTELRRLQRRLEENKLTPFHVVMVDFQDYRTEPTPLSILETLRVLAFELDRAATRAEGRDPDAEPGYLKRFYDFLKTTQIDLKGLGFAQLGATLMFEAKGNHSFRKQLEDALASRFQVFVQDAQEAMAEAVVRLRRATHAQQIVVLVDGLEKVTPLREEDREMLEASAETVFVEHAARLRLPCHVVYTFPLWLRFRHTQLDSFYHRPAQILPMVKVADPDGVTYAPGYTKLTDLVGKRLDVDVVFGQDRRETLDRLIAASGGFTRDLLRMVREVLWSANTFPVDAETIRQIIARTAEGYVMAIRDSHADLLAEIAQTHKLPRGDDGRVALFGRLLQLYLVLAYRNGEPWFDVHPLVRGAPIMQERLAGKKA</sequence>
<keyword evidence="3" id="KW-1185">Reference proteome</keyword>
<accession>A0A6N7PW38</accession>
<dbReference type="InterPro" id="IPR027417">
    <property type="entry name" value="P-loop_NTPase"/>
</dbReference>
<proteinExistence type="predicted"/>
<dbReference type="Pfam" id="PF07693">
    <property type="entry name" value="KAP_NTPase"/>
    <property type="match status" value="1"/>
</dbReference>
<dbReference type="Gene3D" id="3.40.50.300">
    <property type="entry name" value="P-loop containing nucleotide triphosphate hydrolases"/>
    <property type="match status" value="1"/>
</dbReference>
<dbReference type="EMBL" id="WJIE01000007">
    <property type="protein sequence ID" value="MRG95056.1"/>
    <property type="molecule type" value="Genomic_DNA"/>
</dbReference>
<organism evidence="2 3">
    <name type="scientific">Polyangium spumosum</name>
    <dbReference type="NCBI Taxonomy" id="889282"/>
    <lineage>
        <taxon>Bacteria</taxon>
        <taxon>Pseudomonadati</taxon>
        <taxon>Myxococcota</taxon>
        <taxon>Polyangia</taxon>
        <taxon>Polyangiales</taxon>
        <taxon>Polyangiaceae</taxon>
        <taxon>Polyangium</taxon>
    </lineage>
</organism>
<gene>
    <name evidence="2" type="ORF">GF068_24500</name>
</gene>
<dbReference type="RefSeq" id="WP_153821885.1">
    <property type="nucleotide sequence ID" value="NZ_WJIE01000007.1"/>
</dbReference>
<comment type="caution">
    <text evidence="2">The sequence shown here is derived from an EMBL/GenBank/DDBJ whole genome shotgun (WGS) entry which is preliminary data.</text>
</comment>
<dbReference type="InterPro" id="IPR011646">
    <property type="entry name" value="KAP_P-loop"/>
</dbReference>
<evidence type="ECO:0000259" key="1">
    <source>
        <dbReference type="Pfam" id="PF07693"/>
    </source>
</evidence>
<reference evidence="2 3" key="1">
    <citation type="submission" date="2019-10" db="EMBL/GenBank/DDBJ databases">
        <title>A soil myxobacterium in the family Polyangiaceae.</title>
        <authorList>
            <person name="Li Y."/>
            <person name="Wang J."/>
        </authorList>
    </citation>
    <scope>NUCLEOTIDE SEQUENCE [LARGE SCALE GENOMIC DNA]</scope>
    <source>
        <strain evidence="2 3">DSM 14734</strain>
    </source>
</reference>
<feature type="domain" description="KAP NTPase" evidence="1">
    <location>
        <begin position="49"/>
        <end position="232"/>
    </location>
</feature>
<dbReference type="SUPFAM" id="SSF52540">
    <property type="entry name" value="P-loop containing nucleoside triphosphate hydrolases"/>
    <property type="match status" value="1"/>
</dbReference>
<dbReference type="Proteomes" id="UP000440224">
    <property type="component" value="Unassembled WGS sequence"/>
</dbReference>
<evidence type="ECO:0000313" key="2">
    <source>
        <dbReference type="EMBL" id="MRG95056.1"/>
    </source>
</evidence>